<protein>
    <submittedName>
        <fullName evidence="1">Uncharacterized protein</fullName>
    </submittedName>
</protein>
<gene>
    <name evidence="1" type="ORF">PHPALM_12415</name>
</gene>
<dbReference type="OrthoDB" id="102625at2759"/>
<proteinExistence type="predicted"/>
<dbReference type="AlphaFoldDB" id="A0A2P4XZU2"/>
<comment type="caution">
    <text evidence="1">The sequence shown here is derived from an EMBL/GenBank/DDBJ whole genome shotgun (WGS) entry which is preliminary data.</text>
</comment>
<dbReference type="Proteomes" id="UP000237271">
    <property type="component" value="Unassembled WGS sequence"/>
</dbReference>
<dbReference type="EMBL" id="NCKW01006635">
    <property type="protein sequence ID" value="POM71066.1"/>
    <property type="molecule type" value="Genomic_DNA"/>
</dbReference>
<accession>A0A2P4XZU2</accession>
<evidence type="ECO:0000313" key="2">
    <source>
        <dbReference type="Proteomes" id="UP000237271"/>
    </source>
</evidence>
<keyword evidence="2" id="KW-1185">Reference proteome</keyword>
<evidence type="ECO:0000313" key="1">
    <source>
        <dbReference type="EMBL" id="POM71066.1"/>
    </source>
</evidence>
<reference evidence="1 2" key="1">
    <citation type="journal article" date="2017" name="Genome Biol. Evol.">
        <title>Phytophthora megakarya and P. palmivora, closely related causal agents of cacao black pod rot, underwent increases in genome sizes and gene numbers by different mechanisms.</title>
        <authorList>
            <person name="Ali S.S."/>
            <person name="Shao J."/>
            <person name="Lary D.J."/>
            <person name="Kronmiller B."/>
            <person name="Shen D."/>
            <person name="Strem M.D."/>
            <person name="Amoako-Attah I."/>
            <person name="Akrofi A.Y."/>
            <person name="Begoude B.A."/>
            <person name="Ten Hoopen G.M."/>
            <person name="Coulibaly K."/>
            <person name="Kebe B.I."/>
            <person name="Melnick R.L."/>
            <person name="Guiltinan M.J."/>
            <person name="Tyler B.M."/>
            <person name="Meinhardt L.W."/>
            <person name="Bailey B.A."/>
        </authorList>
    </citation>
    <scope>NUCLEOTIDE SEQUENCE [LARGE SCALE GENOMIC DNA]</scope>
    <source>
        <strain evidence="2">sbr112.9</strain>
    </source>
</reference>
<organism evidence="1 2">
    <name type="scientific">Phytophthora palmivora</name>
    <dbReference type="NCBI Taxonomy" id="4796"/>
    <lineage>
        <taxon>Eukaryota</taxon>
        <taxon>Sar</taxon>
        <taxon>Stramenopiles</taxon>
        <taxon>Oomycota</taxon>
        <taxon>Peronosporomycetes</taxon>
        <taxon>Peronosporales</taxon>
        <taxon>Peronosporaceae</taxon>
        <taxon>Phytophthora</taxon>
    </lineage>
</organism>
<sequence>MPLKKPIKNGISFVKEFKTLCIPLTERQKRRATLDDIREWLAPPAVDCDEGGGDEDLDVEKLHYVRKILKWKRVNGKTYYLAE</sequence>
<name>A0A2P4XZU2_9STRA</name>